<evidence type="ECO:0000313" key="2">
    <source>
        <dbReference type="EMBL" id="APZ33491.1"/>
    </source>
</evidence>
<sequence>MPRLALRSVTPALVCLGLVAGIATTTSGALPSFAADAAPAAQRDSAAAQTVSAPLSVITADGQTALVKAQAAIAGASKVSMDITASGLDVGTSDIVVDTSDLSDLVDKLEALDVTPTLMIPALTADAVAETAAVRGETAGLRAALDEAKQRKAEEEAAAKAAAEAAAAQAAAEAAAAAAAAQAQAEAEAAAEAAAAAKKASAAASAPAVNINVDPGSAQGIAQSMMAANYGWGDDQFACLVSLWDKESGWRVNAANPSGAYGIPQALPGSKMASAGADWQTNPATQIAWGLGYISDRYGTPCGAWGHSQSTGWY</sequence>
<evidence type="ECO:0000313" key="3">
    <source>
        <dbReference type="Proteomes" id="UP000187185"/>
    </source>
</evidence>
<dbReference type="InterPro" id="IPR023346">
    <property type="entry name" value="Lysozyme-like_dom_sf"/>
</dbReference>
<feature type="coiled-coil region" evidence="1">
    <location>
        <begin position="138"/>
        <end position="200"/>
    </location>
</feature>
<dbReference type="Proteomes" id="UP000187185">
    <property type="component" value="Chromosome"/>
</dbReference>
<dbReference type="STRING" id="36805.BOH66_03795"/>
<accession>A0A1P8U5V0</accession>
<keyword evidence="3" id="KW-1185">Reference proteome</keyword>
<dbReference type="KEGG" id="maur:BOH66_03795"/>
<keyword evidence="1" id="KW-0175">Coiled coil</keyword>
<dbReference type="PRINTS" id="PR01852">
    <property type="entry name" value="SIBAPROTEIN"/>
</dbReference>
<proteinExistence type="predicted"/>
<dbReference type="EMBL" id="CP018762">
    <property type="protein sequence ID" value="APZ33491.1"/>
    <property type="molecule type" value="Genomic_DNA"/>
</dbReference>
<organism evidence="2 3">
    <name type="scientific">Microbacterium aurum</name>
    <dbReference type="NCBI Taxonomy" id="36805"/>
    <lineage>
        <taxon>Bacteria</taxon>
        <taxon>Bacillati</taxon>
        <taxon>Actinomycetota</taxon>
        <taxon>Actinomycetes</taxon>
        <taxon>Micrococcales</taxon>
        <taxon>Microbacteriaceae</taxon>
        <taxon>Microbacterium</taxon>
    </lineage>
</organism>
<gene>
    <name evidence="2" type="ORF">BOH66_03795</name>
</gene>
<dbReference type="SUPFAM" id="SSF53955">
    <property type="entry name" value="Lysozyme-like"/>
    <property type="match status" value="1"/>
</dbReference>
<dbReference type="InterPro" id="IPR009148">
    <property type="entry name" value="PcsB-like"/>
</dbReference>
<reference evidence="2 3" key="1">
    <citation type="submission" date="2016-12" db="EMBL/GenBank/DDBJ databases">
        <title>Complete genome sequence of Microbacterium aurum KACC 15219.</title>
        <authorList>
            <person name="Jung Y."/>
            <person name="Shin J.-H."/>
            <person name="Lee Y.-J."/>
            <person name="Yi H."/>
            <person name="Bahn Y.-S."/>
            <person name="Kim J.F."/>
            <person name="Lee D.-W."/>
        </authorList>
    </citation>
    <scope>NUCLEOTIDE SEQUENCE [LARGE SCALE GENOMIC DNA]</scope>
    <source>
        <strain evidence="2 3">KACC 15219</strain>
    </source>
</reference>
<name>A0A1P8U5V0_9MICO</name>
<dbReference type="OrthoDB" id="9766277at2"/>
<dbReference type="RefSeq" id="WP_076689437.1">
    <property type="nucleotide sequence ID" value="NZ_CP018762.1"/>
</dbReference>
<evidence type="ECO:0000256" key="1">
    <source>
        <dbReference type="SAM" id="Coils"/>
    </source>
</evidence>
<dbReference type="AlphaFoldDB" id="A0A1P8U5V0"/>
<protein>
    <submittedName>
        <fullName evidence="2">16S rRNA pseudouridylate synthase</fullName>
    </submittedName>
</protein>